<accession>A0A8J6L739</accession>
<organism evidence="1 2">
    <name type="scientific">Tenebrio molitor</name>
    <name type="common">Yellow mealworm beetle</name>
    <dbReference type="NCBI Taxonomy" id="7067"/>
    <lineage>
        <taxon>Eukaryota</taxon>
        <taxon>Metazoa</taxon>
        <taxon>Ecdysozoa</taxon>
        <taxon>Arthropoda</taxon>
        <taxon>Hexapoda</taxon>
        <taxon>Insecta</taxon>
        <taxon>Pterygota</taxon>
        <taxon>Neoptera</taxon>
        <taxon>Endopterygota</taxon>
        <taxon>Coleoptera</taxon>
        <taxon>Polyphaga</taxon>
        <taxon>Cucujiformia</taxon>
        <taxon>Tenebrionidae</taxon>
        <taxon>Tenebrio</taxon>
    </lineage>
</organism>
<evidence type="ECO:0000313" key="1">
    <source>
        <dbReference type="EMBL" id="KAH0808328.1"/>
    </source>
</evidence>
<dbReference type="EMBL" id="JABDTM020028843">
    <property type="protein sequence ID" value="KAH0808328.1"/>
    <property type="molecule type" value="Genomic_DNA"/>
</dbReference>
<name>A0A8J6L739_TENMO</name>
<reference evidence="1" key="1">
    <citation type="journal article" date="2020" name="J Insects Food Feed">
        <title>The yellow mealworm (Tenebrio molitor) genome: a resource for the emerging insects as food and feed industry.</title>
        <authorList>
            <person name="Eriksson T."/>
            <person name="Andere A."/>
            <person name="Kelstrup H."/>
            <person name="Emery V."/>
            <person name="Picard C."/>
        </authorList>
    </citation>
    <scope>NUCLEOTIDE SEQUENCE</scope>
    <source>
        <strain evidence="1">Stoneville</strain>
        <tissue evidence="1">Whole head</tissue>
    </source>
</reference>
<dbReference type="Proteomes" id="UP000719412">
    <property type="component" value="Unassembled WGS sequence"/>
</dbReference>
<reference evidence="1" key="2">
    <citation type="submission" date="2021-08" db="EMBL/GenBank/DDBJ databases">
        <authorList>
            <person name="Eriksson T."/>
        </authorList>
    </citation>
    <scope>NUCLEOTIDE SEQUENCE</scope>
    <source>
        <strain evidence="1">Stoneville</strain>
        <tissue evidence="1">Whole head</tissue>
    </source>
</reference>
<proteinExistence type="predicted"/>
<protein>
    <submittedName>
        <fullName evidence="1">Uncharacterized protein</fullName>
    </submittedName>
</protein>
<dbReference type="AlphaFoldDB" id="A0A8J6L739"/>
<comment type="caution">
    <text evidence="1">The sequence shown here is derived from an EMBL/GenBank/DDBJ whole genome shotgun (WGS) entry which is preliminary data.</text>
</comment>
<gene>
    <name evidence="1" type="ORF">GEV33_014463</name>
</gene>
<evidence type="ECO:0000313" key="2">
    <source>
        <dbReference type="Proteomes" id="UP000719412"/>
    </source>
</evidence>
<keyword evidence="2" id="KW-1185">Reference proteome</keyword>
<sequence length="83" mass="9051">MGKSIFILGQSRKQSTKMAEINGSGLINESFLKTFVNGDIPVIGGLALSPGVKEPRLHKLRAPDDIIPYSIPLYEGLLNLLEE</sequence>